<dbReference type="EMBL" id="JBAWSX010000018">
    <property type="protein sequence ID" value="MEI4803841.1"/>
    <property type="molecule type" value="Genomic_DNA"/>
</dbReference>
<reference evidence="2 3" key="1">
    <citation type="submission" date="2024-01" db="EMBL/GenBank/DDBJ databases">
        <title>Seven novel Bacillus-like species.</title>
        <authorList>
            <person name="Liu G."/>
        </authorList>
    </citation>
    <scope>NUCLEOTIDE SEQUENCE [LARGE SCALE GENOMIC DNA]</scope>
    <source>
        <strain evidence="2 3">FJAT-51639</strain>
    </source>
</reference>
<organism evidence="2 3">
    <name type="scientific">Bacillus bruguierae</name>
    <dbReference type="NCBI Taxonomy" id="3127667"/>
    <lineage>
        <taxon>Bacteria</taxon>
        <taxon>Bacillati</taxon>
        <taxon>Bacillota</taxon>
        <taxon>Bacilli</taxon>
        <taxon>Bacillales</taxon>
        <taxon>Bacillaceae</taxon>
        <taxon>Bacillus</taxon>
    </lineage>
</organism>
<accession>A0ABU8FPI3</accession>
<evidence type="ECO:0000256" key="1">
    <source>
        <dbReference type="SAM" id="MobiDB-lite"/>
    </source>
</evidence>
<dbReference type="RefSeq" id="WP_336474139.1">
    <property type="nucleotide sequence ID" value="NZ_JBAWSX010000018.1"/>
</dbReference>
<dbReference type="CDD" id="cd20695">
    <property type="entry name" value="CdiA-CT_5T87E_Ct"/>
    <property type="match status" value="1"/>
</dbReference>
<name>A0ABU8FPI3_9BACI</name>
<evidence type="ECO:0000313" key="2">
    <source>
        <dbReference type="EMBL" id="MEI4803841.1"/>
    </source>
</evidence>
<gene>
    <name evidence="2" type="ORF">WAZ07_21930</name>
</gene>
<protein>
    <submittedName>
        <fullName evidence="2">Uncharacterized protein</fullName>
    </submittedName>
</protein>
<keyword evidence="3" id="KW-1185">Reference proteome</keyword>
<proteinExistence type="predicted"/>
<comment type="caution">
    <text evidence="2">The sequence shown here is derived from an EMBL/GenBank/DDBJ whole genome shotgun (WGS) entry which is preliminary data.</text>
</comment>
<feature type="region of interest" description="Disordered" evidence="1">
    <location>
        <begin position="112"/>
        <end position="165"/>
    </location>
</feature>
<sequence length="221" mass="22770">MIVKNVVGLTPPVSDELESKRAYQTGKLTGNVLSGVWSIVEILGGCALATGSNIGTVLLEGITVGAASPIALPANAVLIVAGAGVATPGTFVWHNNVQNSIDTLQRFQSSSGGGVKGVSGAKSGPNGTFENAPYHGKTNRGKKNRAPIDGQNALDNSIPISPGTTTRRVSVSNGEIVILDETTPGVFHGHVRSWDELNPAMRSALQKAGLVNKKGKIINGN</sequence>
<evidence type="ECO:0000313" key="3">
    <source>
        <dbReference type="Proteomes" id="UP001372526"/>
    </source>
</evidence>
<feature type="compositionally biased region" description="Polar residues" evidence="1">
    <location>
        <begin position="153"/>
        <end position="165"/>
    </location>
</feature>
<dbReference type="Proteomes" id="UP001372526">
    <property type="component" value="Unassembled WGS sequence"/>
</dbReference>